<evidence type="ECO:0000256" key="2">
    <source>
        <dbReference type="SAM" id="SignalP"/>
    </source>
</evidence>
<dbReference type="Proteomes" id="UP001152798">
    <property type="component" value="Chromosome 3"/>
</dbReference>
<dbReference type="AlphaFoldDB" id="A0A9P0EAZ2"/>
<gene>
    <name evidence="3" type="ORF">NEZAVI_LOCUS5714</name>
</gene>
<feature type="region of interest" description="Disordered" evidence="1">
    <location>
        <begin position="467"/>
        <end position="489"/>
    </location>
</feature>
<feature type="chain" id="PRO_5040193648" evidence="2">
    <location>
        <begin position="32"/>
        <end position="505"/>
    </location>
</feature>
<feature type="compositionally biased region" description="Low complexity" evidence="1">
    <location>
        <begin position="426"/>
        <end position="437"/>
    </location>
</feature>
<accession>A0A9P0EAZ2</accession>
<protein>
    <submittedName>
        <fullName evidence="3">Uncharacterized protein</fullName>
    </submittedName>
</protein>
<dbReference type="EMBL" id="OV725079">
    <property type="protein sequence ID" value="CAH1395437.1"/>
    <property type="molecule type" value="Genomic_DNA"/>
</dbReference>
<evidence type="ECO:0000313" key="3">
    <source>
        <dbReference type="EMBL" id="CAH1395437.1"/>
    </source>
</evidence>
<evidence type="ECO:0000256" key="1">
    <source>
        <dbReference type="SAM" id="MobiDB-lite"/>
    </source>
</evidence>
<feature type="compositionally biased region" description="Polar residues" evidence="1">
    <location>
        <begin position="468"/>
        <end position="488"/>
    </location>
</feature>
<feature type="compositionally biased region" description="Polar residues" evidence="1">
    <location>
        <begin position="442"/>
        <end position="452"/>
    </location>
</feature>
<dbReference type="OrthoDB" id="6621015at2759"/>
<feature type="signal peptide" evidence="2">
    <location>
        <begin position="1"/>
        <end position="31"/>
    </location>
</feature>
<sequence>MATASLKSSSEWNMLPLLALLDLLYCSQCLGIANQLKPYGGHGLVFGKYGEYLPECGPGEYLNLCGECVSGKTEKEDGYGKDSCGICGGLETCKVQCSDPMDILDEEEESNGCLKFISMSPNVLDIAESASGSVCIFGDGINKETVVDCNLSKDDESVIPMKTQVLEDKIELTFPLPNKEGNYDLHCNTSSGAEFKETLIVVNTNNLLPTAVDSSTLTTWKENKMTLTVSKMSGPVDVLCFARTSSGSLLFSEWTSEVEGNSLSSKVKCPPFVPVEPQQLEFGVAYSMEGINTAKTIKVMATAEAPRPVSAIFTTDGSKIIVKFDQNLEEGTEDCSNLFISETVLLIGNASFCKITVNEVHVFMRTTLLKPITNVEFKEGAVKTRFSESGGGGSVEVISVDTVKDGELTDNKVECKKGLKLQAATTPMQTATTPMQAVPTPKSANFNRSDISTGQRQRLNLMAWRSARASTSAPKARSNATEVSSRTHNPIDLDDSKVSIAEFMY</sequence>
<feature type="non-terminal residue" evidence="3">
    <location>
        <position position="505"/>
    </location>
</feature>
<name>A0A9P0EAZ2_NEZVI</name>
<evidence type="ECO:0000313" key="4">
    <source>
        <dbReference type="Proteomes" id="UP001152798"/>
    </source>
</evidence>
<organism evidence="3 4">
    <name type="scientific">Nezara viridula</name>
    <name type="common">Southern green stink bug</name>
    <name type="synonym">Cimex viridulus</name>
    <dbReference type="NCBI Taxonomy" id="85310"/>
    <lineage>
        <taxon>Eukaryota</taxon>
        <taxon>Metazoa</taxon>
        <taxon>Ecdysozoa</taxon>
        <taxon>Arthropoda</taxon>
        <taxon>Hexapoda</taxon>
        <taxon>Insecta</taxon>
        <taxon>Pterygota</taxon>
        <taxon>Neoptera</taxon>
        <taxon>Paraneoptera</taxon>
        <taxon>Hemiptera</taxon>
        <taxon>Heteroptera</taxon>
        <taxon>Panheteroptera</taxon>
        <taxon>Pentatomomorpha</taxon>
        <taxon>Pentatomoidea</taxon>
        <taxon>Pentatomidae</taxon>
        <taxon>Pentatominae</taxon>
        <taxon>Nezara</taxon>
    </lineage>
</organism>
<reference evidence="3" key="1">
    <citation type="submission" date="2022-01" db="EMBL/GenBank/DDBJ databases">
        <authorList>
            <person name="King R."/>
        </authorList>
    </citation>
    <scope>NUCLEOTIDE SEQUENCE</scope>
</reference>
<feature type="region of interest" description="Disordered" evidence="1">
    <location>
        <begin position="426"/>
        <end position="452"/>
    </location>
</feature>
<keyword evidence="2" id="KW-0732">Signal</keyword>
<keyword evidence="4" id="KW-1185">Reference proteome</keyword>
<proteinExistence type="predicted"/>